<dbReference type="EMBL" id="KI683122">
    <property type="protein sequence ID" value="ETL79073.1"/>
    <property type="molecule type" value="Genomic_DNA"/>
</dbReference>
<name>W2M7J7_PHYNI</name>
<gene>
    <name evidence="2" type="ORF">L914_20227</name>
    <name evidence="1" type="ORF">L917_20214</name>
</gene>
<dbReference type="Proteomes" id="UP000054532">
    <property type="component" value="Unassembled WGS sequence"/>
</dbReference>
<sequence>RKRRSNGVKARTLISQMTISTIELGALRPILRRYCRQ</sequence>
<accession>W2M7J7</accession>
<dbReference type="AlphaFoldDB" id="W2M7J7"/>
<evidence type="ECO:0000313" key="1">
    <source>
        <dbReference type="EMBL" id="ETL79073.1"/>
    </source>
</evidence>
<evidence type="ECO:0000313" key="2">
    <source>
        <dbReference type="EMBL" id="ETM32341.1"/>
    </source>
</evidence>
<proteinExistence type="predicted"/>
<reference evidence="2" key="2">
    <citation type="submission" date="2013-11" db="EMBL/GenBank/DDBJ databases">
        <title>The Genome Sequence of Phytophthora parasitica IAC_01/95.</title>
        <authorList>
            <consortium name="The Broad Institute Genomics Platform"/>
            <person name="Russ C."/>
            <person name="Tyler B."/>
            <person name="Panabieres F."/>
            <person name="Shan W."/>
            <person name="Tripathy S."/>
            <person name="Grunwald N."/>
            <person name="Machado M."/>
            <person name="Johnson C.S."/>
            <person name="Arredondo F."/>
            <person name="Hong C."/>
            <person name="Coffey M."/>
            <person name="Young S.K."/>
            <person name="Zeng Q."/>
            <person name="Gargeya S."/>
            <person name="Fitzgerald M."/>
            <person name="Abouelleil A."/>
            <person name="Alvarado L."/>
            <person name="Chapman S.B."/>
            <person name="Gainer-Dewar J."/>
            <person name="Goldberg J."/>
            <person name="Griggs A."/>
            <person name="Gujja S."/>
            <person name="Hansen M."/>
            <person name="Howarth C."/>
            <person name="Imamovic A."/>
            <person name="Ireland A."/>
            <person name="Larimer J."/>
            <person name="McCowan C."/>
            <person name="Murphy C."/>
            <person name="Pearson M."/>
            <person name="Poon T.W."/>
            <person name="Priest M."/>
            <person name="Roberts A."/>
            <person name="Saif S."/>
            <person name="Shea T."/>
            <person name="Sykes S."/>
            <person name="Wortman J."/>
            <person name="Nusbaum C."/>
            <person name="Birren B."/>
        </authorList>
    </citation>
    <scope>NUCLEOTIDE SEQUENCE [LARGE SCALE GENOMIC DNA]</scope>
    <source>
        <strain evidence="2">IAC_01/95</strain>
    </source>
</reference>
<feature type="non-terminal residue" evidence="2">
    <location>
        <position position="1"/>
    </location>
</feature>
<dbReference type="Proteomes" id="UP000054423">
    <property type="component" value="Unassembled WGS sequence"/>
</dbReference>
<protein>
    <submittedName>
        <fullName evidence="2">Uncharacterized protein</fullName>
    </submittedName>
</protein>
<reference evidence="1" key="1">
    <citation type="submission" date="2013-11" db="EMBL/GenBank/DDBJ databases">
        <title>The Genome Sequence of Phytophthora parasitica CHvinca01.</title>
        <authorList>
            <consortium name="The Broad Institute Genomics Platform"/>
            <person name="Russ C."/>
            <person name="Tyler B."/>
            <person name="Panabieres F."/>
            <person name="Shan W."/>
            <person name="Tripathy S."/>
            <person name="Grunwald N."/>
            <person name="Machado M."/>
            <person name="Johnson C.S."/>
            <person name="Arredondo F."/>
            <person name="Hong C."/>
            <person name="Coffey M."/>
            <person name="Young S.K."/>
            <person name="Zeng Q."/>
            <person name="Gargeya S."/>
            <person name="Fitzgerald M."/>
            <person name="Abouelleil A."/>
            <person name="Alvarado L."/>
            <person name="Chapman S.B."/>
            <person name="Gainer-Dewar J."/>
            <person name="Goldberg J."/>
            <person name="Griggs A."/>
            <person name="Gujja S."/>
            <person name="Hansen M."/>
            <person name="Howarth C."/>
            <person name="Imamovic A."/>
            <person name="Ireland A."/>
            <person name="Larimer J."/>
            <person name="McCowan C."/>
            <person name="Murphy C."/>
            <person name="Pearson M."/>
            <person name="Poon T.W."/>
            <person name="Priest M."/>
            <person name="Roberts A."/>
            <person name="Saif S."/>
            <person name="Shea T."/>
            <person name="Sykes S."/>
            <person name="Wortman J."/>
            <person name="Nusbaum C."/>
            <person name="Birren B."/>
        </authorList>
    </citation>
    <scope>NUCLEOTIDE SEQUENCE [LARGE SCALE GENOMIC DNA]</scope>
    <source>
        <strain evidence="1">CHvinca01</strain>
    </source>
</reference>
<organism evidence="2">
    <name type="scientific">Phytophthora nicotianae</name>
    <name type="common">Potato buckeye rot agent</name>
    <name type="synonym">Phytophthora parasitica</name>
    <dbReference type="NCBI Taxonomy" id="4792"/>
    <lineage>
        <taxon>Eukaryota</taxon>
        <taxon>Sar</taxon>
        <taxon>Stramenopiles</taxon>
        <taxon>Oomycota</taxon>
        <taxon>Peronosporomycetes</taxon>
        <taxon>Peronosporales</taxon>
        <taxon>Peronosporaceae</taxon>
        <taxon>Phytophthora</taxon>
    </lineage>
</organism>
<dbReference type="EMBL" id="KI696349">
    <property type="protein sequence ID" value="ETM32341.1"/>
    <property type="molecule type" value="Genomic_DNA"/>
</dbReference>